<evidence type="ECO:0000313" key="9">
    <source>
        <dbReference type="Proteomes" id="UP000199280"/>
    </source>
</evidence>
<dbReference type="Proteomes" id="UP000076878">
    <property type="component" value="Unassembled WGS sequence"/>
</dbReference>
<dbReference type="Proteomes" id="UP000199280">
    <property type="component" value="Unassembled WGS sequence"/>
</dbReference>
<evidence type="ECO:0000313" key="8">
    <source>
        <dbReference type="Proteomes" id="UP000076878"/>
    </source>
</evidence>
<evidence type="ECO:0000313" key="7">
    <source>
        <dbReference type="EMBL" id="SEJ63439.1"/>
    </source>
</evidence>
<dbReference type="OrthoDB" id="9811701at2"/>
<organism evidence="6 8">
    <name type="scientific">Trichococcus ilyis</name>
    <dbReference type="NCBI Taxonomy" id="640938"/>
    <lineage>
        <taxon>Bacteria</taxon>
        <taxon>Bacillati</taxon>
        <taxon>Bacillota</taxon>
        <taxon>Bacilli</taxon>
        <taxon>Lactobacillales</taxon>
        <taxon>Carnobacteriaceae</taxon>
        <taxon>Trichococcus</taxon>
    </lineage>
</organism>
<reference evidence="6 8" key="1">
    <citation type="submission" date="2016-02" db="EMBL/GenBank/DDBJ databases">
        <authorList>
            <person name="Wen L."/>
            <person name="He K."/>
            <person name="Yang H."/>
        </authorList>
    </citation>
    <scope>NUCLEOTIDE SEQUENCE [LARGE SCALE GENOMIC DNA]</scope>
    <source>
        <strain evidence="6">Trichococcus_R210</strain>
    </source>
</reference>
<dbReference type="RefSeq" id="WP_084253980.1">
    <property type="nucleotide sequence ID" value="NZ_FJNB01000019.1"/>
</dbReference>
<sequence length="233" mass="24540">MIDHLLETTKYLGLFISLGAFMIGLKLNKKYPYAFMNPLLIGTVLVIGLMLALDIEVTVFQKSAQILSDLLTPATICLAVPVYRQFKILRENSWVVLISCLAGMISGLVTIVGLAFILRMSGTTTLSTLARSITMAIALDTTELIGGVAGIIVAGVIFAGIFGTVVSGLIFRIFKIEEPIAKGLALGAASHAMGTAESLKTSELQGAMSSLAMVVSGVVMVGLIPLAAMFVQA</sequence>
<reference evidence="7 9" key="2">
    <citation type="submission" date="2016-10" db="EMBL/GenBank/DDBJ databases">
        <authorList>
            <person name="Varghese N."/>
            <person name="Submissions S."/>
        </authorList>
    </citation>
    <scope>NUCLEOTIDE SEQUENCE [LARGE SCALE GENOMIC DNA]</scope>
    <source>
        <strain evidence="7 9">DSM 22150</strain>
    </source>
</reference>
<dbReference type="AlphaFoldDB" id="A0A143Z305"/>
<dbReference type="Pfam" id="PF04172">
    <property type="entry name" value="LrgB"/>
    <property type="match status" value="1"/>
</dbReference>
<evidence type="ECO:0000256" key="2">
    <source>
        <dbReference type="ARBA" id="ARBA00022692"/>
    </source>
</evidence>
<keyword evidence="3 5" id="KW-1133">Transmembrane helix</keyword>
<feature type="transmembrane region" description="Helical" evidence="5">
    <location>
        <begin position="95"/>
        <end position="118"/>
    </location>
</feature>
<keyword evidence="9" id="KW-1185">Reference proteome</keyword>
<feature type="transmembrane region" description="Helical" evidence="5">
    <location>
        <begin position="210"/>
        <end position="231"/>
    </location>
</feature>
<evidence type="ECO:0000256" key="5">
    <source>
        <dbReference type="SAM" id="Phobius"/>
    </source>
</evidence>
<feature type="transmembrane region" description="Helical" evidence="5">
    <location>
        <begin position="65"/>
        <end position="83"/>
    </location>
</feature>
<comment type="subcellular location">
    <subcellularLocation>
        <location evidence="1">Membrane</location>
        <topology evidence="1">Multi-pass membrane protein</topology>
    </subcellularLocation>
</comment>
<dbReference type="PANTHER" id="PTHR30249:SF0">
    <property type="entry name" value="PLASTIDAL GLYCOLATE_GLYCERATE TRANSLOCATOR 1, CHLOROPLASTIC"/>
    <property type="match status" value="1"/>
</dbReference>
<dbReference type="GO" id="GO:0016020">
    <property type="term" value="C:membrane"/>
    <property type="evidence" value="ECO:0007669"/>
    <property type="project" value="UniProtKB-SubCell"/>
</dbReference>
<proteinExistence type="predicted"/>
<evidence type="ECO:0000256" key="4">
    <source>
        <dbReference type="ARBA" id="ARBA00023136"/>
    </source>
</evidence>
<keyword evidence="2 5" id="KW-0812">Transmembrane</keyword>
<feature type="transmembrane region" description="Helical" evidence="5">
    <location>
        <begin position="144"/>
        <end position="171"/>
    </location>
</feature>
<accession>A0A143Z305</accession>
<evidence type="ECO:0000256" key="1">
    <source>
        <dbReference type="ARBA" id="ARBA00004141"/>
    </source>
</evidence>
<feature type="transmembrane region" description="Helical" evidence="5">
    <location>
        <begin position="35"/>
        <end position="53"/>
    </location>
</feature>
<protein>
    <submittedName>
        <fullName evidence="7">Effector of murein hydrolase</fullName>
    </submittedName>
</protein>
<evidence type="ECO:0000313" key="6">
    <source>
        <dbReference type="EMBL" id="CZR06078.1"/>
    </source>
</evidence>
<keyword evidence="4 5" id="KW-0472">Membrane</keyword>
<evidence type="ECO:0000256" key="3">
    <source>
        <dbReference type="ARBA" id="ARBA00022989"/>
    </source>
</evidence>
<dbReference type="EMBL" id="FJNB01000019">
    <property type="protein sequence ID" value="CZR06078.1"/>
    <property type="molecule type" value="Genomic_DNA"/>
</dbReference>
<dbReference type="STRING" id="640938.TR210_2280"/>
<keyword evidence="7" id="KW-0378">Hydrolase</keyword>
<dbReference type="GO" id="GO:0016787">
    <property type="term" value="F:hydrolase activity"/>
    <property type="evidence" value="ECO:0007669"/>
    <property type="project" value="UniProtKB-KW"/>
</dbReference>
<gene>
    <name evidence="7" type="ORF">SAMN05216375_12011</name>
    <name evidence="6" type="ORF">TR210_2280</name>
</gene>
<name>A0A143Z305_9LACT</name>
<dbReference type="EMBL" id="FNYT01000020">
    <property type="protein sequence ID" value="SEJ63439.1"/>
    <property type="molecule type" value="Genomic_DNA"/>
</dbReference>
<dbReference type="PANTHER" id="PTHR30249">
    <property type="entry name" value="PUTATIVE SEROTONIN TRANSPORTER"/>
    <property type="match status" value="1"/>
</dbReference>
<dbReference type="InterPro" id="IPR007300">
    <property type="entry name" value="CidB/LrgB"/>
</dbReference>